<organism evidence="1 2">
    <name type="scientific">Salicibibacter cibi</name>
    <dbReference type="NCBI Taxonomy" id="2743001"/>
    <lineage>
        <taxon>Bacteria</taxon>
        <taxon>Bacillati</taxon>
        <taxon>Bacillota</taxon>
        <taxon>Bacilli</taxon>
        <taxon>Bacillales</taxon>
        <taxon>Bacillaceae</taxon>
        <taxon>Salicibibacter</taxon>
    </lineage>
</organism>
<dbReference type="EMBL" id="CP054706">
    <property type="protein sequence ID" value="QQK79857.1"/>
    <property type="molecule type" value="Genomic_DNA"/>
</dbReference>
<dbReference type="AlphaFoldDB" id="A0A7T6ZAQ2"/>
<evidence type="ECO:0000313" key="2">
    <source>
        <dbReference type="Proteomes" id="UP000595349"/>
    </source>
</evidence>
<gene>
    <name evidence="1" type="ORF">HUG20_08140</name>
</gene>
<dbReference type="KEGG" id="scib:HUG20_08140"/>
<keyword evidence="2" id="KW-1185">Reference proteome</keyword>
<dbReference type="GO" id="GO:0009234">
    <property type="term" value="P:menaquinone biosynthetic process"/>
    <property type="evidence" value="ECO:0007669"/>
    <property type="project" value="InterPro"/>
</dbReference>
<dbReference type="RefSeq" id="WP_200089983.1">
    <property type="nucleotide sequence ID" value="NZ_CP054706.1"/>
</dbReference>
<name>A0A7T6ZAQ2_9BACI</name>
<dbReference type="InterPro" id="IPR009920">
    <property type="entry name" value="HEPPP_synth_su1"/>
</dbReference>
<dbReference type="Pfam" id="PF07307">
    <property type="entry name" value="HEPPP_synt_1"/>
    <property type="match status" value="1"/>
</dbReference>
<reference evidence="1 2" key="1">
    <citation type="submission" date="2020-06" db="EMBL/GenBank/DDBJ databases">
        <title>Genomic analysis of Salicibibacter sp. NKC21-4.</title>
        <authorList>
            <person name="Oh Y.J."/>
        </authorList>
    </citation>
    <scope>NUCLEOTIDE SEQUENCE [LARGE SCALE GENOMIC DNA]</scope>
    <source>
        <strain evidence="1 2">NKC21-4</strain>
    </source>
</reference>
<accession>A0A7T6ZAQ2</accession>
<proteinExistence type="predicted"/>
<dbReference type="Gene3D" id="1.20.120.1450">
    <property type="match status" value="1"/>
</dbReference>
<sequence length="259" mass="29751">MECVRTEQKQLKCATEKFNKLSHHPFLVTYGIEPNHDEDKTILLLHAIENHDFDWVDKSERVTTAMLVEAALTAHEHIPLHNNDTAEVKKNQLTVLAGDLYSSLYYYRLAKMADIPLIRLFSESIQTMNDAKACLHSHNWKTAEELEQLIVDMESTLIVNLAKFYRQEMILRTAPHFLAIKRMKETIQTIEEGGAQGQESPIPLSPLLSGQRPYEERHFLKKNLKTVLTKQQTLLQEGLENVRDNLPALLSDRIMAVLP</sequence>
<evidence type="ECO:0000313" key="1">
    <source>
        <dbReference type="EMBL" id="QQK79857.1"/>
    </source>
</evidence>
<dbReference type="Proteomes" id="UP000595349">
    <property type="component" value="Chromosome"/>
</dbReference>
<protein>
    <submittedName>
        <fullName evidence="1">Heptaprenyl diphosphate synthase component 1</fullName>
    </submittedName>
</protein>